<comment type="caution">
    <text evidence="4">The sequence shown here is derived from an EMBL/GenBank/DDBJ whole genome shotgun (WGS) entry which is preliminary data.</text>
</comment>
<protein>
    <submittedName>
        <fullName evidence="4">Tetratricopeptide repeat protein</fullName>
    </submittedName>
</protein>
<dbReference type="AlphaFoldDB" id="A0A437PW89"/>
<gene>
    <name evidence="4" type="ORF">EOJ36_00595</name>
</gene>
<dbReference type="PROSITE" id="PS50005">
    <property type="entry name" value="TPR"/>
    <property type="match status" value="4"/>
</dbReference>
<keyword evidence="1" id="KW-0677">Repeat</keyword>
<keyword evidence="5" id="KW-1185">Reference proteome</keyword>
<dbReference type="PROSITE" id="PS51257">
    <property type="entry name" value="PROKAR_LIPOPROTEIN"/>
    <property type="match status" value="1"/>
</dbReference>
<evidence type="ECO:0000256" key="2">
    <source>
        <dbReference type="ARBA" id="ARBA00022803"/>
    </source>
</evidence>
<dbReference type="OrthoDB" id="9780183at2"/>
<dbReference type="PANTHER" id="PTHR44858">
    <property type="entry name" value="TETRATRICOPEPTIDE REPEAT PROTEIN 6"/>
    <property type="match status" value="1"/>
</dbReference>
<dbReference type="InterPro" id="IPR011990">
    <property type="entry name" value="TPR-like_helical_dom_sf"/>
</dbReference>
<dbReference type="SUPFAM" id="SSF48452">
    <property type="entry name" value="TPR-like"/>
    <property type="match status" value="1"/>
</dbReference>
<dbReference type="EMBL" id="SACY01000001">
    <property type="protein sequence ID" value="RVU26527.1"/>
    <property type="molecule type" value="Genomic_DNA"/>
</dbReference>
<proteinExistence type="predicted"/>
<evidence type="ECO:0000313" key="5">
    <source>
        <dbReference type="Proteomes" id="UP000282832"/>
    </source>
</evidence>
<dbReference type="SMART" id="SM00028">
    <property type="entry name" value="TPR"/>
    <property type="match status" value="5"/>
</dbReference>
<dbReference type="InterPro" id="IPR019734">
    <property type="entry name" value="TPR_rpt"/>
</dbReference>
<dbReference type="PANTHER" id="PTHR44858:SF1">
    <property type="entry name" value="UDP-N-ACETYLGLUCOSAMINE--PEPTIDE N-ACETYLGLUCOSAMINYLTRANSFERASE SPINDLY-RELATED"/>
    <property type="match status" value="1"/>
</dbReference>
<feature type="repeat" description="TPR" evidence="3">
    <location>
        <begin position="136"/>
        <end position="169"/>
    </location>
</feature>
<name>A0A437PW89_9BACT</name>
<feature type="repeat" description="TPR" evidence="3">
    <location>
        <begin position="68"/>
        <end position="101"/>
    </location>
</feature>
<dbReference type="Pfam" id="PF13174">
    <property type="entry name" value="TPR_6"/>
    <property type="match status" value="1"/>
</dbReference>
<dbReference type="Pfam" id="PF00515">
    <property type="entry name" value="TPR_1"/>
    <property type="match status" value="1"/>
</dbReference>
<dbReference type="Pfam" id="PF13181">
    <property type="entry name" value="TPR_8"/>
    <property type="match status" value="2"/>
</dbReference>
<reference evidence="4 5" key="1">
    <citation type="submission" date="2019-01" db="EMBL/GenBank/DDBJ databases">
        <authorList>
            <person name="Chen W.-M."/>
        </authorList>
    </citation>
    <scope>NUCLEOTIDE SEQUENCE [LARGE SCALE GENOMIC DNA]</scope>
    <source>
        <strain evidence="4 5">FSY-15</strain>
    </source>
</reference>
<evidence type="ECO:0000256" key="3">
    <source>
        <dbReference type="PROSITE-ProRule" id="PRU00339"/>
    </source>
</evidence>
<evidence type="ECO:0000313" key="4">
    <source>
        <dbReference type="EMBL" id="RVU26527.1"/>
    </source>
</evidence>
<dbReference type="InterPro" id="IPR050498">
    <property type="entry name" value="Ycf3"/>
</dbReference>
<dbReference type="PROSITE" id="PS50293">
    <property type="entry name" value="TPR_REGION"/>
    <property type="match status" value="1"/>
</dbReference>
<dbReference type="Proteomes" id="UP000282832">
    <property type="component" value="Unassembled WGS sequence"/>
</dbReference>
<keyword evidence="2 3" id="KW-0802">TPR repeat</keyword>
<feature type="repeat" description="TPR" evidence="3">
    <location>
        <begin position="204"/>
        <end position="237"/>
    </location>
</feature>
<sequence length="254" mass="29514">MPMKISFRNLIVLLIGLFILQSCQSSEEKKKLEASKFFLKGNQKFAEKEYRDALKWYNESIEKQPDLSDAYYNRGLAYVEIDKMEEAYADFNKAIALDPKFAQARFKKIETLQNLNQLEKAMDEAEAFAKEFPDSSANFRLLGDVYLQNKKLNNAKLAYKRAIKLDSKNYEAMINEGVVYQEEGNLDSAEICFKKVLSTGKYTDLVYNNLGYLEIQRKQWKLAKNWVDKALDISPENELYLKNLKKIEDESGLK</sequence>
<accession>A0A437PW89</accession>
<organism evidence="4 5">
    <name type="scientific">Sandaracinomonas limnophila</name>
    <dbReference type="NCBI Taxonomy" id="1862386"/>
    <lineage>
        <taxon>Bacteria</taxon>
        <taxon>Pseudomonadati</taxon>
        <taxon>Bacteroidota</taxon>
        <taxon>Cytophagia</taxon>
        <taxon>Cytophagales</taxon>
        <taxon>Flectobacillaceae</taxon>
        <taxon>Sandaracinomonas</taxon>
    </lineage>
</organism>
<dbReference type="Gene3D" id="1.25.40.10">
    <property type="entry name" value="Tetratricopeptide repeat domain"/>
    <property type="match status" value="2"/>
</dbReference>
<feature type="repeat" description="TPR" evidence="3">
    <location>
        <begin position="34"/>
        <end position="67"/>
    </location>
</feature>
<evidence type="ECO:0000256" key="1">
    <source>
        <dbReference type="ARBA" id="ARBA00022737"/>
    </source>
</evidence>